<evidence type="ECO:0000313" key="3">
    <source>
        <dbReference type="Proteomes" id="UP000694844"/>
    </source>
</evidence>
<dbReference type="OrthoDB" id="10412483at2759"/>
<proteinExistence type="predicted"/>
<dbReference type="GeneID" id="111136078"/>
<gene>
    <name evidence="4" type="primary">LOC111136078</name>
</gene>
<accession>A0A8B8ER07</accession>
<dbReference type="RefSeq" id="XP_022342381.1">
    <property type="nucleotide sequence ID" value="XM_022486673.1"/>
</dbReference>
<keyword evidence="1" id="KW-0175">Coiled coil</keyword>
<feature type="region of interest" description="Disordered" evidence="2">
    <location>
        <begin position="1"/>
        <end position="78"/>
    </location>
</feature>
<reference evidence="4" key="1">
    <citation type="submission" date="2025-08" db="UniProtKB">
        <authorList>
            <consortium name="RefSeq"/>
        </authorList>
    </citation>
    <scope>IDENTIFICATION</scope>
    <source>
        <tissue evidence="4">Whole sample</tissue>
    </source>
</reference>
<feature type="compositionally biased region" description="Polar residues" evidence="2">
    <location>
        <begin position="41"/>
        <end position="62"/>
    </location>
</feature>
<evidence type="ECO:0000256" key="2">
    <source>
        <dbReference type="SAM" id="MobiDB-lite"/>
    </source>
</evidence>
<evidence type="ECO:0000256" key="1">
    <source>
        <dbReference type="SAM" id="Coils"/>
    </source>
</evidence>
<keyword evidence="3" id="KW-1185">Reference proteome</keyword>
<feature type="compositionally biased region" description="Basic residues" evidence="2">
    <location>
        <begin position="1"/>
        <end position="12"/>
    </location>
</feature>
<dbReference type="Proteomes" id="UP000694844">
    <property type="component" value="Chromosome 5"/>
</dbReference>
<organism evidence="3 4">
    <name type="scientific">Crassostrea virginica</name>
    <name type="common">Eastern oyster</name>
    <dbReference type="NCBI Taxonomy" id="6565"/>
    <lineage>
        <taxon>Eukaryota</taxon>
        <taxon>Metazoa</taxon>
        <taxon>Spiralia</taxon>
        <taxon>Lophotrochozoa</taxon>
        <taxon>Mollusca</taxon>
        <taxon>Bivalvia</taxon>
        <taxon>Autobranchia</taxon>
        <taxon>Pteriomorphia</taxon>
        <taxon>Ostreida</taxon>
        <taxon>Ostreoidea</taxon>
        <taxon>Ostreidae</taxon>
        <taxon>Crassostrea</taxon>
    </lineage>
</organism>
<name>A0A8B8ER07_CRAVI</name>
<feature type="coiled-coil region" evidence="1">
    <location>
        <begin position="156"/>
        <end position="183"/>
    </location>
</feature>
<protein>
    <submittedName>
        <fullName evidence="4">Uncharacterized protein LOC111136078 isoform X2</fullName>
    </submittedName>
</protein>
<feature type="compositionally biased region" description="Basic and acidic residues" evidence="2">
    <location>
        <begin position="13"/>
        <end position="24"/>
    </location>
</feature>
<evidence type="ECO:0000313" key="4">
    <source>
        <dbReference type="RefSeq" id="XP_022342381.1"/>
    </source>
</evidence>
<dbReference type="AlphaFoldDB" id="A0A8B8ER07"/>
<sequence length="204" mass="23353">MAKVKFTKKNLQNRKELFPADKKSKISKQRSINQGKKRKLGNSSVNRSTKEQSSQSTISTVDRTGATHKDGPAEYGNDETRKVTFTKEQMENWNAMSEERFNDIARIIGTAKQLLAGLKKLRVPHHNPKALTKFKETTTKNLDQLELHESELEFTISKQTDACEKIQEELARIEATRERSQIHPFLHGHFESSLNLPVYKMNGT</sequence>
<feature type="compositionally biased region" description="Basic and acidic residues" evidence="2">
    <location>
        <begin position="65"/>
        <end position="78"/>
    </location>
</feature>